<dbReference type="Proteomes" id="UP000077852">
    <property type="component" value="Unassembled WGS sequence"/>
</dbReference>
<feature type="transmembrane region" description="Helical" evidence="1">
    <location>
        <begin position="184"/>
        <end position="204"/>
    </location>
</feature>
<keyword evidence="1" id="KW-0812">Transmembrane</keyword>
<feature type="transmembrane region" description="Helical" evidence="1">
    <location>
        <begin position="56"/>
        <end position="77"/>
    </location>
</feature>
<feature type="transmembrane region" description="Helical" evidence="1">
    <location>
        <begin position="20"/>
        <end position="44"/>
    </location>
</feature>
<evidence type="ECO:0000313" key="2">
    <source>
        <dbReference type="EMBL" id="OAK59492.1"/>
    </source>
</evidence>
<gene>
    <name evidence="2" type="ORF">A3K87_25990</name>
</gene>
<protein>
    <submittedName>
        <fullName evidence="2">Uncharacterized protein</fullName>
    </submittedName>
</protein>
<keyword evidence="1" id="KW-1133">Transmembrane helix</keyword>
<organism evidence="2 3">
    <name type="scientific">Variovorax paradoxus</name>
    <dbReference type="NCBI Taxonomy" id="34073"/>
    <lineage>
        <taxon>Bacteria</taxon>
        <taxon>Pseudomonadati</taxon>
        <taxon>Pseudomonadota</taxon>
        <taxon>Betaproteobacteria</taxon>
        <taxon>Burkholderiales</taxon>
        <taxon>Comamonadaceae</taxon>
        <taxon>Variovorax</taxon>
    </lineage>
</organism>
<keyword evidence="1" id="KW-0472">Membrane</keyword>
<dbReference type="EMBL" id="LVHG01000070">
    <property type="protein sequence ID" value="OAK59492.1"/>
    <property type="molecule type" value="Genomic_DNA"/>
</dbReference>
<name>A0AA91DJP6_VARPD</name>
<sequence length="326" mass="35447">MSSPVFSRSIQVTQTDASGIWPILVLCTAYSALLVAGAAWAIDLDAKGWHIALDMLALLALVALWLVGLVAVVRAWIWVETHWLAKGRARPFSECTPVDIGEAGFSVQGLGHVDWIDVLALEGIPDSDNYLIVHTRPFRKLMLAAPVDELVPVFNHYLAQACSAKATRAGTLQSRALVFCWRCFLAWIWAGYALAGAGGIALLLNASNAGFVKTMVGLCVLMPLVAWLVWAVPISRISTFAPSRVRAFELHGTRLRSTDDEWQSDLLQSRISLRRASGIGYEFSFLAIRPLSGKGLDLILQGGAEQEALLDALSDRGLLPAMNPQD</sequence>
<evidence type="ECO:0000256" key="1">
    <source>
        <dbReference type="SAM" id="Phobius"/>
    </source>
</evidence>
<dbReference type="AlphaFoldDB" id="A0AA91DJP6"/>
<dbReference type="RefSeq" id="WP_081270226.1">
    <property type="nucleotide sequence ID" value="NZ_LVHG01000070.1"/>
</dbReference>
<comment type="caution">
    <text evidence="2">The sequence shown here is derived from an EMBL/GenBank/DDBJ whole genome shotgun (WGS) entry which is preliminary data.</text>
</comment>
<accession>A0AA91DJP6</accession>
<reference evidence="2 3" key="1">
    <citation type="submission" date="2016-03" db="EMBL/GenBank/DDBJ databases">
        <title>Genome sequence of Variovorax paradoxus KB5.</title>
        <authorList>
            <person name="Jeong H."/>
            <person name="Hong C.E."/>
            <person name="Jo S.H."/>
            <person name="Park J.M."/>
        </authorList>
    </citation>
    <scope>NUCLEOTIDE SEQUENCE [LARGE SCALE GENOMIC DNA]</scope>
    <source>
        <strain evidence="2 3">KB5</strain>
    </source>
</reference>
<feature type="transmembrane region" description="Helical" evidence="1">
    <location>
        <begin position="211"/>
        <end position="230"/>
    </location>
</feature>
<proteinExistence type="predicted"/>
<evidence type="ECO:0000313" key="3">
    <source>
        <dbReference type="Proteomes" id="UP000077852"/>
    </source>
</evidence>